<proteinExistence type="predicted"/>
<keyword evidence="5" id="KW-1185">Reference proteome</keyword>
<dbReference type="EMBL" id="CP002062">
    <property type="protein sequence ID" value="ADJ16003.1"/>
    <property type="molecule type" value="Genomic_DNA"/>
</dbReference>
<feature type="transmembrane region" description="Helical" evidence="1">
    <location>
        <begin position="274"/>
        <end position="293"/>
    </location>
</feature>
<evidence type="ECO:0000313" key="3">
    <source>
        <dbReference type="EMBL" id="ELY38099.1"/>
    </source>
</evidence>
<dbReference type="STRING" id="795797.HacjB3_13110"/>
<dbReference type="KEGG" id="hje:HacjB3_13110"/>
<evidence type="ECO:0000256" key="1">
    <source>
        <dbReference type="SAM" id="Phobius"/>
    </source>
</evidence>
<dbReference type="Proteomes" id="UP000011645">
    <property type="component" value="Unassembled WGS sequence"/>
</dbReference>
<dbReference type="eggNOG" id="arCOG04706">
    <property type="taxonomic scope" value="Archaea"/>
</dbReference>
<evidence type="ECO:0000313" key="2">
    <source>
        <dbReference type="EMBL" id="ADJ16003.1"/>
    </source>
</evidence>
<feature type="transmembrane region" description="Helical" evidence="1">
    <location>
        <begin position="77"/>
        <end position="105"/>
    </location>
</feature>
<evidence type="ECO:0000313" key="4">
    <source>
        <dbReference type="Proteomes" id="UP000000390"/>
    </source>
</evidence>
<dbReference type="OrthoDB" id="137652at2157"/>
<protein>
    <recommendedName>
        <fullName evidence="6">Glycerophosphoryl diester phosphodiesterase membrane domain-containing protein</fullName>
    </recommendedName>
</protein>
<accession>D8J750</accession>
<evidence type="ECO:0000313" key="5">
    <source>
        <dbReference type="Proteomes" id="UP000011645"/>
    </source>
</evidence>
<keyword evidence="1" id="KW-0472">Membrane</keyword>
<name>D8J750_HALJB</name>
<dbReference type="InterPro" id="IPR055966">
    <property type="entry name" value="DUF7544"/>
</dbReference>
<dbReference type="AlphaFoldDB" id="D8J750"/>
<dbReference type="EMBL" id="AOHV01000024">
    <property type="protein sequence ID" value="ELY38099.1"/>
    <property type="molecule type" value="Genomic_DNA"/>
</dbReference>
<organism evidence="2 4">
    <name type="scientific">Halalkalicoccus jeotgali (strain DSM 18796 / CECT 7217 / JCM 14584 / KCTC 4019 / B3)</name>
    <dbReference type="NCBI Taxonomy" id="795797"/>
    <lineage>
        <taxon>Archaea</taxon>
        <taxon>Methanobacteriati</taxon>
        <taxon>Methanobacteriota</taxon>
        <taxon>Stenosarchaea group</taxon>
        <taxon>Halobacteria</taxon>
        <taxon>Halobacteriales</taxon>
        <taxon>Halococcaceae</taxon>
        <taxon>Halalkalicoccus</taxon>
    </lineage>
</organism>
<keyword evidence="1" id="KW-1133">Transmembrane helix</keyword>
<dbReference type="Proteomes" id="UP000000390">
    <property type="component" value="Chromosome"/>
</dbReference>
<gene>
    <name evidence="2" type="ordered locus">HacjB3_13110</name>
    <name evidence="3" type="ORF">C497_08314</name>
</gene>
<reference evidence="3 5" key="2">
    <citation type="journal article" date="2014" name="PLoS Genet.">
        <title>Phylogenetically driven sequencing of extremely halophilic archaea reveals strategies for static and dynamic osmo-response.</title>
        <authorList>
            <person name="Becker E.A."/>
            <person name="Seitzer P.M."/>
            <person name="Tritt A."/>
            <person name="Larsen D."/>
            <person name="Krusor M."/>
            <person name="Yao A.I."/>
            <person name="Wu D."/>
            <person name="Madern D."/>
            <person name="Eisen J.A."/>
            <person name="Darling A.E."/>
            <person name="Facciotti M.T."/>
        </authorList>
    </citation>
    <scope>NUCLEOTIDE SEQUENCE [LARGE SCALE GENOMIC DNA]</scope>
    <source>
        <strain evidence="3">B3</strain>
        <strain evidence="5">DSM 18796 / CECT 7217 / JCM 14584 / KCTC 4019 / B3</strain>
    </source>
</reference>
<dbReference type="GeneID" id="9420438"/>
<evidence type="ECO:0008006" key="6">
    <source>
        <dbReference type="Google" id="ProtNLM"/>
    </source>
</evidence>
<feature type="transmembrane region" description="Helical" evidence="1">
    <location>
        <begin position="168"/>
        <end position="200"/>
    </location>
</feature>
<feature type="transmembrane region" description="Helical" evidence="1">
    <location>
        <begin position="131"/>
        <end position="156"/>
    </location>
</feature>
<dbReference type="HOGENOM" id="CLU_051458_0_0_2"/>
<dbReference type="RefSeq" id="WP_008415941.1">
    <property type="nucleotide sequence ID" value="NC_014297.1"/>
</dbReference>
<keyword evidence="1" id="KW-0812">Transmembrane</keyword>
<reference evidence="2 4" key="1">
    <citation type="journal article" date="2010" name="J. Bacteriol.">
        <title>Complete genome sequence of Halalkalicoccus jeotgali B3(T), an extremely halophilic archaeon.</title>
        <authorList>
            <person name="Roh S.W."/>
            <person name="Nam Y.D."/>
            <person name="Nam S.H."/>
            <person name="Choi S.H."/>
            <person name="Park H.S."/>
            <person name="Bae J.W."/>
        </authorList>
    </citation>
    <scope>NUCLEOTIDE SEQUENCE [LARGE SCALE GENOMIC DNA]</scope>
    <source>
        <strain evidence="2">B3</strain>
        <strain evidence="4">DSM 18796 / CECT 7217 / JCM 14584 / KCTC 4019 / B3</strain>
    </source>
</reference>
<feature type="transmembrane region" description="Helical" evidence="1">
    <location>
        <begin position="223"/>
        <end position="254"/>
    </location>
</feature>
<dbReference type="PATRIC" id="fig|795797.18.peg.2621"/>
<sequence length="336" mass="34981">MALYAIDDLDDAWAATREFLTPLSVRRVAVLAVVVFFVGGTGMNPLGGSSGTGTAPEAGPGPGASLDAIQEFVAQNALAIGLIGGTLLAVVLGFVFVGALMEFVFVQSLRTDEVRFWDYARRYLGNGLRLFGFRLGLALLTVLPVLAFLGVGLTAIGAGSLTQTGGAALVLIGLLAVVVFVLVSLVDSFTTAFVVPVMLVRDSGVLDAWRAFWPTLTGQWKQYLAYAVAAFVLNVALGIVLFVAVAAAALVLLIPLGVVVAGTALLAPTVVAPVAIALGVLFVLGIVAVALVVQVPIRTYMRYYALLILGDTDGTLDPIPAIRARVRGDGRDPETI</sequence>
<dbReference type="Pfam" id="PF24400">
    <property type="entry name" value="DUF7544"/>
    <property type="match status" value="1"/>
</dbReference>